<comment type="caution">
    <text evidence="1">The sequence shown here is derived from an EMBL/GenBank/DDBJ whole genome shotgun (WGS) entry which is preliminary data.</text>
</comment>
<protein>
    <submittedName>
        <fullName evidence="1">Sulfur carrier protein ThiS</fullName>
    </submittedName>
</protein>
<dbReference type="Gene3D" id="3.10.20.30">
    <property type="match status" value="1"/>
</dbReference>
<dbReference type="InterPro" id="IPR012675">
    <property type="entry name" value="Beta-grasp_dom_sf"/>
</dbReference>
<dbReference type="InterPro" id="IPR010035">
    <property type="entry name" value="Thi_S"/>
</dbReference>
<organism evidence="1 2">
    <name type="scientific">Candidatus Anaerobiospirillum merdipullorum</name>
    <dbReference type="NCBI Taxonomy" id="2838450"/>
    <lineage>
        <taxon>Bacteria</taxon>
        <taxon>Pseudomonadati</taxon>
        <taxon>Pseudomonadota</taxon>
        <taxon>Gammaproteobacteria</taxon>
        <taxon>Aeromonadales</taxon>
        <taxon>Succinivibrionaceae</taxon>
        <taxon>Anaerobiospirillum</taxon>
    </lineage>
</organism>
<evidence type="ECO:0000313" key="1">
    <source>
        <dbReference type="EMBL" id="MBU3827254.1"/>
    </source>
</evidence>
<reference evidence="1" key="1">
    <citation type="journal article" date="2021" name="PeerJ">
        <title>Extensive microbial diversity within the chicken gut microbiome revealed by metagenomics and culture.</title>
        <authorList>
            <person name="Gilroy R."/>
            <person name="Ravi A."/>
            <person name="Getino M."/>
            <person name="Pursley I."/>
            <person name="Horton D.L."/>
            <person name="Alikhan N.F."/>
            <person name="Baker D."/>
            <person name="Gharbi K."/>
            <person name="Hall N."/>
            <person name="Watson M."/>
            <person name="Adriaenssens E.M."/>
            <person name="Foster-Nyarko E."/>
            <person name="Jarju S."/>
            <person name="Secka A."/>
            <person name="Antonio M."/>
            <person name="Oren A."/>
            <person name="Chaudhuri R.R."/>
            <person name="La Ragione R."/>
            <person name="Hildebrand F."/>
            <person name="Pallen M.J."/>
        </authorList>
    </citation>
    <scope>NUCLEOTIDE SEQUENCE</scope>
    <source>
        <strain evidence="1">687</strain>
    </source>
</reference>
<dbReference type="PANTHER" id="PTHR34472">
    <property type="entry name" value="SULFUR CARRIER PROTEIN THIS"/>
    <property type="match status" value="1"/>
</dbReference>
<gene>
    <name evidence="1" type="primary">thiS</name>
    <name evidence="1" type="ORF">IAA31_07170</name>
</gene>
<dbReference type="InterPro" id="IPR003749">
    <property type="entry name" value="ThiS/MoaD-like"/>
</dbReference>
<accession>A0A9E2NUC8</accession>
<name>A0A9E2NUC8_9GAMM</name>
<sequence length="66" mass="7170">MQIKFNGKLQELAHEQSLQQFLAERGIPADGTACAVNEEIVSKAQWATFMLTDGMQVDVFSLVAGG</sequence>
<reference evidence="1" key="2">
    <citation type="submission" date="2021-04" db="EMBL/GenBank/DDBJ databases">
        <authorList>
            <person name="Gilroy R."/>
        </authorList>
    </citation>
    <scope>NUCLEOTIDE SEQUENCE</scope>
    <source>
        <strain evidence="1">687</strain>
    </source>
</reference>
<dbReference type="InterPro" id="IPR016155">
    <property type="entry name" value="Mopterin_synth/thiamin_S_b"/>
</dbReference>
<dbReference type="Pfam" id="PF02597">
    <property type="entry name" value="ThiS"/>
    <property type="match status" value="1"/>
</dbReference>
<dbReference type="NCBIfam" id="TIGR01683">
    <property type="entry name" value="thiS"/>
    <property type="match status" value="1"/>
</dbReference>
<dbReference type="CDD" id="cd00565">
    <property type="entry name" value="Ubl_ThiS"/>
    <property type="match status" value="1"/>
</dbReference>
<dbReference type="PANTHER" id="PTHR34472:SF1">
    <property type="entry name" value="SULFUR CARRIER PROTEIN THIS"/>
    <property type="match status" value="1"/>
</dbReference>
<dbReference type="SUPFAM" id="SSF54285">
    <property type="entry name" value="MoaD/ThiS"/>
    <property type="match status" value="1"/>
</dbReference>
<dbReference type="AlphaFoldDB" id="A0A9E2NUC8"/>
<evidence type="ECO:0000313" key="2">
    <source>
        <dbReference type="Proteomes" id="UP000824150"/>
    </source>
</evidence>
<dbReference type="EMBL" id="JAHLFG010000078">
    <property type="protein sequence ID" value="MBU3827254.1"/>
    <property type="molecule type" value="Genomic_DNA"/>
</dbReference>
<proteinExistence type="predicted"/>
<dbReference type="Proteomes" id="UP000824150">
    <property type="component" value="Unassembled WGS sequence"/>
</dbReference>